<proteinExistence type="predicted"/>
<name>A0A819YFC9_9BILA</name>
<dbReference type="Proteomes" id="UP000663836">
    <property type="component" value="Unassembled WGS sequence"/>
</dbReference>
<accession>A0A819YFC9</accession>
<gene>
    <name evidence="1" type="ORF">JBS370_LOCUS34146</name>
</gene>
<organism evidence="1 2">
    <name type="scientific">Rotaria sordida</name>
    <dbReference type="NCBI Taxonomy" id="392033"/>
    <lineage>
        <taxon>Eukaryota</taxon>
        <taxon>Metazoa</taxon>
        <taxon>Spiralia</taxon>
        <taxon>Gnathifera</taxon>
        <taxon>Rotifera</taxon>
        <taxon>Eurotatoria</taxon>
        <taxon>Bdelloidea</taxon>
        <taxon>Philodinida</taxon>
        <taxon>Philodinidae</taxon>
        <taxon>Rotaria</taxon>
    </lineage>
</organism>
<comment type="caution">
    <text evidence="1">The sequence shown here is derived from an EMBL/GenBank/DDBJ whole genome shotgun (WGS) entry which is preliminary data.</text>
</comment>
<dbReference type="EMBL" id="CAJOBD010010541">
    <property type="protein sequence ID" value="CAF4154185.1"/>
    <property type="molecule type" value="Genomic_DNA"/>
</dbReference>
<protein>
    <recommendedName>
        <fullName evidence="3">Reverse transcriptase domain-containing protein</fullName>
    </recommendedName>
</protein>
<evidence type="ECO:0008006" key="3">
    <source>
        <dbReference type="Google" id="ProtNLM"/>
    </source>
</evidence>
<evidence type="ECO:0000313" key="2">
    <source>
        <dbReference type="Proteomes" id="UP000663836"/>
    </source>
</evidence>
<dbReference type="PANTHER" id="PTHR21301">
    <property type="entry name" value="REVERSE TRANSCRIPTASE"/>
    <property type="match status" value="1"/>
</dbReference>
<sequence>MSIYTTITASLPFIEVDLNLSPQQMSMFINGLKYVIPCQSQSSSKSIEQLVSEQYQSLSTTVKNCLRDHRIPTANKRAEEAFQALQCILHELQSKKLFRKLEKRAKREYKIVQSIRRLLRDRSNIVIRRTDKSKVFYIGKATDFAGKSEEYMLKTEAYQEITSGRCPLSEMLYAVQTLLSSLVAQKPLSFQQYSKISPKLNKLELCHYHGLPKPHKVGTPLRPIIACIHAPTTLVSKFLNDLLAPIYLNVAREMTFINGIDVIRKLEKYILDADFQTTTKFIIIDMTDLYTMISREGALHALMRFLEKNSHHGKIGTLSIDGIMRMTRLILDTNFFAYNNKYYQQTRGGAMG</sequence>
<evidence type="ECO:0000313" key="1">
    <source>
        <dbReference type="EMBL" id="CAF4154185.1"/>
    </source>
</evidence>
<reference evidence="1" key="1">
    <citation type="submission" date="2021-02" db="EMBL/GenBank/DDBJ databases">
        <authorList>
            <person name="Nowell W R."/>
        </authorList>
    </citation>
    <scope>NUCLEOTIDE SEQUENCE</scope>
</reference>
<dbReference type="PANTHER" id="PTHR21301:SF10">
    <property type="entry name" value="REVERSE TRANSCRIPTASE DOMAIN-CONTAINING PROTEIN"/>
    <property type="match status" value="1"/>
</dbReference>
<dbReference type="AlphaFoldDB" id="A0A819YFC9"/>